<evidence type="ECO:0000256" key="5">
    <source>
        <dbReference type="ARBA" id="ARBA00022801"/>
    </source>
</evidence>
<dbReference type="SUPFAM" id="SSF50630">
    <property type="entry name" value="Acid proteases"/>
    <property type="match status" value="1"/>
</dbReference>
<proteinExistence type="predicted"/>
<gene>
    <name evidence="13" type="ORF">Tco_1056787</name>
</gene>
<keyword evidence="9 13" id="KW-0695">RNA-directed DNA polymerase</keyword>
<comment type="caution">
    <text evidence="13">The sequence shown here is derived from an EMBL/GenBank/DDBJ whole genome shotgun (WGS) entry which is preliminary data.</text>
</comment>
<keyword evidence="2" id="KW-0548">Nucleotidyltransferase</keyword>
<dbReference type="Pfam" id="PF17919">
    <property type="entry name" value="RT_RNaseH_2"/>
    <property type="match status" value="1"/>
</dbReference>
<dbReference type="InterPro" id="IPR021109">
    <property type="entry name" value="Peptidase_aspartic_dom_sf"/>
</dbReference>
<keyword evidence="7" id="KW-0694">RNA-binding</keyword>
<feature type="region of interest" description="Disordered" evidence="11">
    <location>
        <begin position="1"/>
        <end position="32"/>
    </location>
</feature>
<keyword evidence="5" id="KW-0378">Hydrolase</keyword>
<evidence type="ECO:0000256" key="11">
    <source>
        <dbReference type="SAM" id="MobiDB-lite"/>
    </source>
</evidence>
<feature type="compositionally biased region" description="Basic and acidic residues" evidence="11">
    <location>
        <begin position="721"/>
        <end position="734"/>
    </location>
</feature>
<evidence type="ECO:0000313" key="14">
    <source>
        <dbReference type="Proteomes" id="UP001151760"/>
    </source>
</evidence>
<dbReference type="InterPro" id="IPR012337">
    <property type="entry name" value="RNaseH-like_sf"/>
</dbReference>
<feature type="region of interest" description="Disordered" evidence="11">
    <location>
        <begin position="721"/>
        <end position="742"/>
    </location>
</feature>
<dbReference type="Pfam" id="PF03732">
    <property type="entry name" value="Retrotrans_gag"/>
    <property type="match status" value="1"/>
</dbReference>
<organism evidence="13 14">
    <name type="scientific">Tanacetum coccineum</name>
    <dbReference type="NCBI Taxonomy" id="301880"/>
    <lineage>
        <taxon>Eukaryota</taxon>
        <taxon>Viridiplantae</taxon>
        <taxon>Streptophyta</taxon>
        <taxon>Embryophyta</taxon>
        <taxon>Tracheophyta</taxon>
        <taxon>Spermatophyta</taxon>
        <taxon>Magnoliopsida</taxon>
        <taxon>eudicotyledons</taxon>
        <taxon>Gunneridae</taxon>
        <taxon>Pentapetalae</taxon>
        <taxon>asterids</taxon>
        <taxon>campanulids</taxon>
        <taxon>Asterales</taxon>
        <taxon>Asteraceae</taxon>
        <taxon>Asteroideae</taxon>
        <taxon>Anthemideae</taxon>
        <taxon>Anthemidinae</taxon>
        <taxon>Tanacetum</taxon>
    </lineage>
</organism>
<evidence type="ECO:0000256" key="3">
    <source>
        <dbReference type="ARBA" id="ARBA00022722"/>
    </source>
</evidence>
<feature type="region of interest" description="Disordered" evidence="11">
    <location>
        <begin position="96"/>
        <end position="131"/>
    </location>
</feature>
<protein>
    <submittedName>
        <fullName evidence="13">Reverse transcriptase domain-containing protein</fullName>
    </submittedName>
</protein>
<dbReference type="PROSITE" id="PS00141">
    <property type="entry name" value="ASP_PROTEASE"/>
    <property type="match status" value="1"/>
</dbReference>
<evidence type="ECO:0000256" key="10">
    <source>
        <dbReference type="ARBA" id="ARBA00023268"/>
    </source>
</evidence>
<evidence type="ECO:0000256" key="2">
    <source>
        <dbReference type="ARBA" id="ARBA00022695"/>
    </source>
</evidence>
<keyword evidence="4" id="KW-0255">Endonuclease</keyword>
<dbReference type="InterPro" id="IPR001584">
    <property type="entry name" value="Integrase_cat-core"/>
</dbReference>
<dbReference type="Proteomes" id="UP001151760">
    <property type="component" value="Unassembled WGS sequence"/>
</dbReference>
<evidence type="ECO:0000256" key="1">
    <source>
        <dbReference type="ARBA" id="ARBA00022679"/>
    </source>
</evidence>
<dbReference type="PROSITE" id="PS50994">
    <property type="entry name" value="INTEGRASE"/>
    <property type="match status" value="1"/>
</dbReference>
<keyword evidence="8" id="KW-0229">DNA integration</keyword>
<accession>A0ABQ5H3I1</accession>
<dbReference type="Pfam" id="PF08284">
    <property type="entry name" value="RVP_2"/>
    <property type="match status" value="1"/>
</dbReference>
<evidence type="ECO:0000256" key="4">
    <source>
        <dbReference type="ARBA" id="ARBA00022759"/>
    </source>
</evidence>
<evidence type="ECO:0000256" key="7">
    <source>
        <dbReference type="ARBA" id="ARBA00022884"/>
    </source>
</evidence>
<dbReference type="Gene3D" id="2.40.70.10">
    <property type="entry name" value="Acid Proteases"/>
    <property type="match status" value="1"/>
</dbReference>
<feature type="compositionally biased region" description="Basic and acidic residues" evidence="11">
    <location>
        <begin position="114"/>
        <end position="131"/>
    </location>
</feature>
<dbReference type="InterPro" id="IPR036397">
    <property type="entry name" value="RNaseH_sf"/>
</dbReference>
<dbReference type="InterPro" id="IPR041577">
    <property type="entry name" value="RT_RNaseH_2"/>
</dbReference>
<sequence>MSDSEHSTVTYTSVSEDDSDIGSPEFDGPPIMPEDPYAYIMGYFMRYPPSPDKHTALEVPPSPDYIPGPDGPPITNYVLAGGAREGTPLPVNLPNPLHAATSPTAESPGYIPKSDPEETREISIRDEPSISLPPREEVERLLALTTPPPSPLTPLSSPLPQIPSPTPNSPTHIEIPESCLPLRKRDRPTISRDDPYSIAREDLYGFVNMVDVPPRCSTSRELDYDITDTWDNLVGAIDEIAPTTVEGVNQRVTDLATIVEEETTSMKRVPKAVQVLVNAPTLLPKNPTLNSRALKELLDSHQTTTPEAAHAMPWRTLKKIMTDKYCPRGEIKKLEFEMWNLKVKGNDVVAYSQRFQELALMCDRMFPEEIDQDPPNVQHWANQMACFECGLKDISRRIAPKLKNNNKRVIRLIQGSGKSYAVGNAGAIRHNVITGTFLLNNRYASILFDTGADRSFVSTAFSSRIIITPTALDHNYNVELADGRIVGLNTIIRGCTLNLLNHPFNIDLMPVELGSFDVIIGMDWLQSTMRLWSDAEKIVRIPFGDEILIVRGDGSSNKHGTRLNIISCTKAQEYLTKGCHIFLANITATKDGDKSKEKRLEDVPVVQEFPEVFPEDLPVTTHSTRIEQTDSGRTATHYKIDDHIRPAEGSSIYSKIGSSAPILALPEGSKDFIVYCDASKKGLGAVLMQKEKEGTNPPLRVRALVMTIGLDLPKQILKAQTEARKPENIKKEDVGGQGRTSETIGVVSTTEIPQWKSIDKLGENDLKEVVTKHGIPVSIICDRDPRFASNFWRSLQKALGTSLDMSTAYHPQTDGQSERTIQTLEDMLRACVIDFGNGRKCPVHPWWAEVGQVQLTGPELVQETTERIIQIKQRIQTARDRQKSYADLKRKPMEFQVGDKVMLKVSPWKGVVRFGKWGSINPQKCREPFKWLKKDEKAPFLTS</sequence>
<dbReference type="PANTHER" id="PTHR37984:SF5">
    <property type="entry name" value="PROTEIN NYNRIN-LIKE"/>
    <property type="match status" value="1"/>
</dbReference>
<dbReference type="GO" id="GO:0003964">
    <property type="term" value="F:RNA-directed DNA polymerase activity"/>
    <property type="evidence" value="ECO:0007669"/>
    <property type="project" value="UniProtKB-KW"/>
</dbReference>
<dbReference type="SUPFAM" id="SSF53098">
    <property type="entry name" value="Ribonuclease H-like"/>
    <property type="match status" value="1"/>
</dbReference>
<dbReference type="PANTHER" id="PTHR37984">
    <property type="entry name" value="PROTEIN CBG26694"/>
    <property type="match status" value="1"/>
</dbReference>
<keyword evidence="14" id="KW-1185">Reference proteome</keyword>
<dbReference type="EMBL" id="BQNB010019168">
    <property type="protein sequence ID" value="GJT82445.1"/>
    <property type="molecule type" value="Genomic_DNA"/>
</dbReference>
<reference evidence="13" key="2">
    <citation type="submission" date="2022-01" db="EMBL/GenBank/DDBJ databases">
        <authorList>
            <person name="Yamashiro T."/>
            <person name="Shiraishi A."/>
            <person name="Satake H."/>
            <person name="Nakayama K."/>
        </authorList>
    </citation>
    <scope>NUCLEOTIDE SEQUENCE</scope>
</reference>
<dbReference type="InterPro" id="IPR050951">
    <property type="entry name" value="Retrovirus_Pol_polyprotein"/>
</dbReference>
<keyword evidence="6" id="KW-0460">Magnesium</keyword>
<keyword evidence="1" id="KW-0808">Transferase</keyword>
<dbReference type="InterPro" id="IPR001969">
    <property type="entry name" value="Aspartic_peptidase_AS"/>
</dbReference>
<dbReference type="InterPro" id="IPR005162">
    <property type="entry name" value="Retrotrans_gag_dom"/>
</dbReference>
<reference evidence="13" key="1">
    <citation type="journal article" date="2022" name="Int. J. Mol. Sci.">
        <title>Draft Genome of Tanacetum Coccineum: Genomic Comparison of Closely Related Tanacetum-Family Plants.</title>
        <authorList>
            <person name="Yamashiro T."/>
            <person name="Shiraishi A."/>
            <person name="Nakayama K."/>
            <person name="Satake H."/>
        </authorList>
    </citation>
    <scope>NUCLEOTIDE SEQUENCE</scope>
</reference>
<name>A0ABQ5H3I1_9ASTR</name>
<dbReference type="Gene3D" id="3.30.420.10">
    <property type="entry name" value="Ribonuclease H-like superfamily/Ribonuclease H"/>
    <property type="match status" value="1"/>
</dbReference>
<keyword evidence="3" id="KW-0540">Nuclease</keyword>
<keyword evidence="10" id="KW-0511">Multifunctional enzyme</keyword>
<evidence type="ECO:0000256" key="6">
    <source>
        <dbReference type="ARBA" id="ARBA00022842"/>
    </source>
</evidence>
<evidence type="ECO:0000256" key="8">
    <source>
        <dbReference type="ARBA" id="ARBA00022908"/>
    </source>
</evidence>
<evidence type="ECO:0000256" key="9">
    <source>
        <dbReference type="ARBA" id="ARBA00022918"/>
    </source>
</evidence>
<dbReference type="CDD" id="cd00303">
    <property type="entry name" value="retropepsin_like"/>
    <property type="match status" value="1"/>
</dbReference>
<feature type="domain" description="Integrase catalytic" evidence="12">
    <location>
        <begin position="766"/>
        <end position="900"/>
    </location>
</feature>
<evidence type="ECO:0000259" key="12">
    <source>
        <dbReference type="PROSITE" id="PS50994"/>
    </source>
</evidence>
<evidence type="ECO:0000313" key="13">
    <source>
        <dbReference type="EMBL" id="GJT82445.1"/>
    </source>
</evidence>